<name>A0A3P3TZE8_9BACL</name>
<protein>
    <recommendedName>
        <fullName evidence="4">TolC family protein</fullName>
    </recommendedName>
</protein>
<feature type="chain" id="PRO_5018195208" description="TolC family protein" evidence="1">
    <location>
        <begin position="25"/>
        <end position="443"/>
    </location>
</feature>
<dbReference type="GO" id="GO:0015562">
    <property type="term" value="F:efflux transmembrane transporter activity"/>
    <property type="evidence" value="ECO:0007669"/>
    <property type="project" value="InterPro"/>
</dbReference>
<dbReference type="Gene3D" id="1.20.1600.10">
    <property type="entry name" value="Outer membrane efflux proteins (OEP)"/>
    <property type="match status" value="1"/>
</dbReference>
<accession>A0A3P3TZE8</accession>
<dbReference type="AlphaFoldDB" id="A0A3P3TZE8"/>
<dbReference type="RefSeq" id="WP_128631333.1">
    <property type="nucleotide sequence ID" value="NZ_RRCN01000001.1"/>
</dbReference>
<evidence type="ECO:0000313" key="3">
    <source>
        <dbReference type="Proteomes" id="UP000267017"/>
    </source>
</evidence>
<feature type="signal peptide" evidence="1">
    <location>
        <begin position="1"/>
        <end position="24"/>
    </location>
</feature>
<dbReference type="Proteomes" id="UP000267017">
    <property type="component" value="Unassembled WGS sequence"/>
</dbReference>
<dbReference type="EMBL" id="RRCN01000001">
    <property type="protein sequence ID" value="RRJ63497.1"/>
    <property type="molecule type" value="Genomic_DNA"/>
</dbReference>
<evidence type="ECO:0008006" key="4">
    <source>
        <dbReference type="Google" id="ProtNLM"/>
    </source>
</evidence>
<sequence>MRKEVAAFILSFALLAGGPVSAFAADDDNITPSGDTAKTGEQLKGSFVDSEKQLLPVEHLDLDTVLDLALNNSYNLRLLEMKLTALKQKEGSLKEQRKALDNSVIETGLGSLPATPEELKAAYGIEDEEGTELWLGPVSDTNNAVNNVMQGINGIAAALNQQLASQREQIKLALDQMETDQADTLIDLDKAKAGAQLQITSQYVQLLSLYKQIDLNERYLAVLNDDYNKAVTLQQEAMGSAENVTAAGRLVRDQEKQLDTLRDNYKLALVQLCFDLGLAYDPEITLGDISYTPEPVTRKDTMEVLANSYDMKQKWNAIILANDQKAHTAASNDDEKDYLETMARIADVQADQTRVELSKKISKTYSDAETAYKAYQNASEDLTDTQADYTNMEVRYKNGLVSRYDFNKSGFSLTQQETALDLTRLQAYMADQAVKAMEKGLIN</sequence>
<proteinExistence type="predicted"/>
<reference evidence="2 3" key="1">
    <citation type="submission" date="2018-11" db="EMBL/GenBank/DDBJ databases">
        <title>Genome sequencing of Paenibacillus sp. KCOM 3021 (= ChDC PVNT-B20).</title>
        <authorList>
            <person name="Kook J.-K."/>
            <person name="Park S.-N."/>
            <person name="Lim Y.K."/>
        </authorList>
    </citation>
    <scope>NUCLEOTIDE SEQUENCE [LARGE SCALE GENOMIC DNA]</scope>
    <source>
        <strain evidence="2 3">KCOM 3021</strain>
    </source>
</reference>
<gene>
    <name evidence="2" type="ORF">EHV15_11595</name>
</gene>
<dbReference type="SUPFAM" id="SSF56954">
    <property type="entry name" value="Outer membrane efflux proteins (OEP)"/>
    <property type="match status" value="1"/>
</dbReference>
<evidence type="ECO:0000256" key="1">
    <source>
        <dbReference type="SAM" id="SignalP"/>
    </source>
</evidence>
<evidence type="ECO:0000313" key="2">
    <source>
        <dbReference type="EMBL" id="RRJ63497.1"/>
    </source>
</evidence>
<keyword evidence="1" id="KW-0732">Signal</keyword>
<organism evidence="2 3">
    <name type="scientific">Paenibacillus oralis</name>
    <dbReference type="NCBI Taxonomy" id="2490856"/>
    <lineage>
        <taxon>Bacteria</taxon>
        <taxon>Bacillati</taxon>
        <taxon>Bacillota</taxon>
        <taxon>Bacilli</taxon>
        <taxon>Bacillales</taxon>
        <taxon>Paenibacillaceae</taxon>
        <taxon>Paenibacillus</taxon>
    </lineage>
</organism>
<keyword evidence="3" id="KW-1185">Reference proteome</keyword>
<dbReference type="OrthoDB" id="2542411at2"/>
<comment type="caution">
    <text evidence="2">The sequence shown here is derived from an EMBL/GenBank/DDBJ whole genome shotgun (WGS) entry which is preliminary data.</text>
</comment>